<feature type="region of interest" description="Disordered" evidence="1">
    <location>
        <begin position="94"/>
        <end position="114"/>
    </location>
</feature>
<dbReference type="AlphaFoldDB" id="A0AAN9AN61"/>
<evidence type="ECO:0000313" key="2">
    <source>
        <dbReference type="EMBL" id="KAK7090071.1"/>
    </source>
</evidence>
<evidence type="ECO:0000313" key="3">
    <source>
        <dbReference type="Proteomes" id="UP001374579"/>
    </source>
</evidence>
<gene>
    <name evidence="2" type="ORF">V1264_009922</name>
</gene>
<reference evidence="2 3" key="1">
    <citation type="submission" date="2024-02" db="EMBL/GenBank/DDBJ databases">
        <title>Chromosome-scale genome assembly of the rough periwinkle Littorina saxatilis.</title>
        <authorList>
            <person name="De Jode A."/>
            <person name="Faria R."/>
            <person name="Formenti G."/>
            <person name="Sims Y."/>
            <person name="Smith T.P."/>
            <person name="Tracey A."/>
            <person name="Wood J.M.D."/>
            <person name="Zagrodzka Z.B."/>
            <person name="Johannesson K."/>
            <person name="Butlin R.K."/>
            <person name="Leder E.H."/>
        </authorList>
    </citation>
    <scope>NUCLEOTIDE SEQUENCE [LARGE SCALE GENOMIC DNA]</scope>
    <source>
        <strain evidence="2">Snail1</strain>
        <tissue evidence="2">Muscle</tissue>
    </source>
</reference>
<feature type="compositionally biased region" description="Basic and acidic residues" evidence="1">
    <location>
        <begin position="101"/>
        <end position="114"/>
    </location>
</feature>
<comment type="caution">
    <text evidence="2">The sequence shown here is derived from an EMBL/GenBank/DDBJ whole genome shotgun (WGS) entry which is preliminary data.</text>
</comment>
<accession>A0AAN9AN61</accession>
<sequence>MSEPPESSKRGRAAVSPITEEVGKRPCLDLDDSYTQAFDGTTIIESNDPLHSTVIEASPLGCSTMDTGAVKEGLREALSDPAIIRLLTEAVVAPPNGTDKVPARDCCPEGQGDR</sequence>
<proteinExistence type="predicted"/>
<protein>
    <submittedName>
        <fullName evidence="2">Uncharacterized protein</fullName>
    </submittedName>
</protein>
<dbReference type="Proteomes" id="UP001374579">
    <property type="component" value="Unassembled WGS sequence"/>
</dbReference>
<organism evidence="2 3">
    <name type="scientific">Littorina saxatilis</name>
    <dbReference type="NCBI Taxonomy" id="31220"/>
    <lineage>
        <taxon>Eukaryota</taxon>
        <taxon>Metazoa</taxon>
        <taxon>Spiralia</taxon>
        <taxon>Lophotrochozoa</taxon>
        <taxon>Mollusca</taxon>
        <taxon>Gastropoda</taxon>
        <taxon>Caenogastropoda</taxon>
        <taxon>Littorinimorpha</taxon>
        <taxon>Littorinoidea</taxon>
        <taxon>Littorinidae</taxon>
        <taxon>Littorina</taxon>
    </lineage>
</organism>
<name>A0AAN9AN61_9CAEN</name>
<keyword evidence="3" id="KW-1185">Reference proteome</keyword>
<feature type="region of interest" description="Disordered" evidence="1">
    <location>
        <begin position="1"/>
        <end position="20"/>
    </location>
</feature>
<dbReference type="EMBL" id="JBAMIC010000024">
    <property type="protein sequence ID" value="KAK7090071.1"/>
    <property type="molecule type" value="Genomic_DNA"/>
</dbReference>
<evidence type="ECO:0000256" key="1">
    <source>
        <dbReference type="SAM" id="MobiDB-lite"/>
    </source>
</evidence>